<name>A0A853G6J5_9BURK</name>
<dbReference type="EMBL" id="JACCEM010000011">
    <property type="protein sequence ID" value="NYT51402.1"/>
    <property type="molecule type" value="Genomic_DNA"/>
</dbReference>
<dbReference type="CDD" id="cd00431">
    <property type="entry name" value="cysteine_hydrolases"/>
    <property type="match status" value="1"/>
</dbReference>
<dbReference type="Pfam" id="PF00857">
    <property type="entry name" value="Isochorismatase"/>
    <property type="match status" value="1"/>
</dbReference>
<evidence type="ECO:0000313" key="4">
    <source>
        <dbReference type="Proteomes" id="UP000559809"/>
    </source>
</evidence>
<feature type="domain" description="Isochorismatase-like" evidence="2">
    <location>
        <begin position="11"/>
        <end position="194"/>
    </location>
</feature>
<keyword evidence="4" id="KW-1185">Reference proteome</keyword>
<keyword evidence="1 3" id="KW-0378">Hydrolase</keyword>
<dbReference type="RefSeq" id="WP_180158074.1">
    <property type="nucleotide sequence ID" value="NZ_JACCEM010000011.1"/>
</dbReference>
<organism evidence="3 4">
    <name type="scientific">Parapusillimonas granuli</name>
    <dbReference type="NCBI Taxonomy" id="380911"/>
    <lineage>
        <taxon>Bacteria</taxon>
        <taxon>Pseudomonadati</taxon>
        <taxon>Pseudomonadota</taxon>
        <taxon>Betaproteobacteria</taxon>
        <taxon>Burkholderiales</taxon>
        <taxon>Alcaligenaceae</taxon>
        <taxon>Parapusillimonas</taxon>
    </lineage>
</organism>
<dbReference type="AlphaFoldDB" id="A0A853G6J5"/>
<sequence length="198" mass="21925">MQDDKTGSSIYLVLDMENDLVHADGPNGKAAYGEQVRGRRILEHTRRAIDKARAAGVPIGFVRVGFSPDYRECPPASPIFSGARKNGIFKLGEWGTEVHPDLGRQPGDLDIVKHRVSPFYSTTLEAVLRAKGIRRIYCSGISTNAVVQATVREGHDRDYEMVVLEDCCCGLSAEEHENAIKSLQRFCTITNSQDVVFE</sequence>
<gene>
    <name evidence="3" type="ORF">H0A72_18990</name>
</gene>
<dbReference type="Gene3D" id="3.40.50.850">
    <property type="entry name" value="Isochorismatase-like"/>
    <property type="match status" value="1"/>
</dbReference>
<dbReference type="InterPro" id="IPR000868">
    <property type="entry name" value="Isochorismatase-like_dom"/>
</dbReference>
<dbReference type="Proteomes" id="UP000559809">
    <property type="component" value="Unassembled WGS sequence"/>
</dbReference>
<evidence type="ECO:0000256" key="1">
    <source>
        <dbReference type="ARBA" id="ARBA00022801"/>
    </source>
</evidence>
<dbReference type="InterPro" id="IPR050272">
    <property type="entry name" value="Isochorismatase-like_hydrls"/>
</dbReference>
<dbReference type="GO" id="GO:0016787">
    <property type="term" value="F:hydrolase activity"/>
    <property type="evidence" value="ECO:0007669"/>
    <property type="project" value="UniProtKB-KW"/>
</dbReference>
<proteinExistence type="predicted"/>
<comment type="caution">
    <text evidence="3">The sequence shown here is derived from an EMBL/GenBank/DDBJ whole genome shotgun (WGS) entry which is preliminary data.</text>
</comment>
<evidence type="ECO:0000259" key="2">
    <source>
        <dbReference type="Pfam" id="PF00857"/>
    </source>
</evidence>
<dbReference type="PANTHER" id="PTHR43540">
    <property type="entry name" value="PEROXYUREIDOACRYLATE/UREIDOACRYLATE AMIDOHYDROLASE-RELATED"/>
    <property type="match status" value="1"/>
</dbReference>
<protein>
    <submittedName>
        <fullName evidence="3">Cysteine hydrolase</fullName>
    </submittedName>
</protein>
<dbReference type="InterPro" id="IPR036380">
    <property type="entry name" value="Isochorismatase-like_sf"/>
</dbReference>
<reference evidence="3 4" key="1">
    <citation type="submission" date="2020-07" db="EMBL/GenBank/DDBJ databases">
        <title>Taxonomic revisions and descriptions of new bacterial species based on genomic comparisons in the high-G+C-content subgroup of the family Alcaligenaceae.</title>
        <authorList>
            <person name="Szabo A."/>
            <person name="Felfoldi T."/>
        </authorList>
    </citation>
    <scope>NUCLEOTIDE SEQUENCE [LARGE SCALE GENOMIC DNA]</scope>
    <source>
        <strain evidence="3 4">LMG 24012</strain>
    </source>
</reference>
<evidence type="ECO:0000313" key="3">
    <source>
        <dbReference type="EMBL" id="NYT51402.1"/>
    </source>
</evidence>
<dbReference type="SUPFAM" id="SSF52499">
    <property type="entry name" value="Isochorismatase-like hydrolases"/>
    <property type="match status" value="1"/>
</dbReference>
<accession>A0A853G6J5</accession>